<evidence type="ECO:0000313" key="5">
    <source>
        <dbReference type="EMBL" id="BFP68637.1"/>
    </source>
</evidence>
<evidence type="ECO:0000256" key="1">
    <source>
        <dbReference type="ARBA" id="ARBA00023015"/>
    </source>
</evidence>
<dbReference type="InterPro" id="IPR029442">
    <property type="entry name" value="GyrI-like"/>
</dbReference>
<dbReference type="SUPFAM" id="SSF55136">
    <property type="entry name" value="Probable bacterial effector-binding domain"/>
    <property type="match status" value="1"/>
</dbReference>
<dbReference type="InterPro" id="IPR018060">
    <property type="entry name" value="HTH_AraC"/>
</dbReference>
<evidence type="ECO:0000259" key="4">
    <source>
        <dbReference type="PROSITE" id="PS01124"/>
    </source>
</evidence>
<accession>A0AB33L3V8</accession>
<dbReference type="InterPro" id="IPR018062">
    <property type="entry name" value="HTH_AraC-typ_CS"/>
</dbReference>
<dbReference type="SUPFAM" id="SSF46689">
    <property type="entry name" value="Homeodomain-like"/>
    <property type="match status" value="1"/>
</dbReference>
<dbReference type="GO" id="GO:0043565">
    <property type="term" value="F:sequence-specific DNA binding"/>
    <property type="evidence" value="ECO:0007669"/>
    <property type="project" value="InterPro"/>
</dbReference>
<gene>
    <name evidence="5" type="ORF">Pbs1_19800</name>
</gene>
<dbReference type="InterPro" id="IPR050908">
    <property type="entry name" value="SmbC-like"/>
</dbReference>
<dbReference type="Gene3D" id="1.10.10.60">
    <property type="entry name" value="Homeodomain-like"/>
    <property type="match status" value="1"/>
</dbReference>
<dbReference type="AlphaFoldDB" id="A0AB33L3V8"/>
<dbReference type="GO" id="GO:0003700">
    <property type="term" value="F:DNA-binding transcription factor activity"/>
    <property type="evidence" value="ECO:0007669"/>
    <property type="project" value="InterPro"/>
</dbReference>
<dbReference type="PANTHER" id="PTHR40055">
    <property type="entry name" value="TRANSCRIPTIONAL REGULATOR YGIV-RELATED"/>
    <property type="match status" value="1"/>
</dbReference>
<sequence length="295" mass="34798">MDKASQMKNSTQIERYNKLLDFLEKRFKTSIHTHEIEDVSFYSYRNINRIFLALQHETIGQFLKRRKLEKAAQYLKFSDIEISDIALEVGYSDVAAFSKAFKKHFRCTPSSFKSSYTFQQKITNQILEEPNKKNDSLLQFEIEIIPPFQMLYLQYQGAYEDVKGIERTWKQLLKYADKHDLLTDKTIIVGEILDDDEITEFVNCRYNAGIILTEAQKIEVKGMFKVKEVTSQKYAKFVHKGSHESCFETYNTIYAHWMYDVKLEFADAPILEFYLNDDKNTPQEELITEIYIPIV</sequence>
<keyword evidence="2" id="KW-0238">DNA-binding</keyword>
<name>A0AB33L3V8_9FLAO</name>
<dbReference type="InterPro" id="IPR011256">
    <property type="entry name" value="Reg_factor_effector_dom_sf"/>
</dbReference>
<proteinExistence type="predicted"/>
<dbReference type="InterPro" id="IPR009057">
    <property type="entry name" value="Homeodomain-like_sf"/>
</dbReference>
<dbReference type="Gene3D" id="3.20.80.10">
    <property type="entry name" value="Regulatory factor, effector binding domain"/>
    <property type="match status" value="1"/>
</dbReference>
<keyword evidence="1" id="KW-0805">Transcription regulation</keyword>
<protein>
    <submittedName>
        <fullName evidence="5">AraC family transcriptional regulator</fullName>
    </submittedName>
</protein>
<dbReference type="PROSITE" id="PS01124">
    <property type="entry name" value="HTH_ARAC_FAMILY_2"/>
    <property type="match status" value="1"/>
</dbReference>
<feature type="domain" description="HTH araC/xylS-type" evidence="4">
    <location>
        <begin position="17"/>
        <end position="115"/>
    </location>
</feature>
<dbReference type="PRINTS" id="PR00032">
    <property type="entry name" value="HTHARAC"/>
</dbReference>
<dbReference type="InterPro" id="IPR020449">
    <property type="entry name" value="Tscrpt_reg_AraC-type_HTH"/>
</dbReference>
<reference evidence="5" key="1">
    <citation type="submission" date="2024-08" db="EMBL/GenBank/DDBJ databases">
        <title>Whole genome sequence of Tenacibaculum sp. strain pbs-1 associated with black-spot shell disease in Akoya pearl oysters.</title>
        <authorList>
            <person name="Sakatoku A."/>
            <person name="Suzuki T."/>
            <person name="Hatano K."/>
            <person name="Seki M."/>
            <person name="Tanaka D."/>
            <person name="Nakamura S."/>
            <person name="Suzuki N."/>
            <person name="Isshiki T."/>
        </authorList>
    </citation>
    <scope>NUCLEOTIDE SEQUENCE</scope>
    <source>
        <strain evidence="5">Pbs-1</strain>
    </source>
</reference>
<dbReference type="SMART" id="SM00871">
    <property type="entry name" value="AraC_E_bind"/>
    <property type="match status" value="1"/>
</dbReference>
<dbReference type="Pfam" id="PF06445">
    <property type="entry name" value="GyrI-like"/>
    <property type="match status" value="1"/>
</dbReference>
<keyword evidence="3" id="KW-0804">Transcription</keyword>
<evidence type="ECO:0000256" key="2">
    <source>
        <dbReference type="ARBA" id="ARBA00023125"/>
    </source>
</evidence>
<dbReference type="SMART" id="SM00342">
    <property type="entry name" value="HTH_ARAC"/>
    <property type="match status" value="1"/>
</dbReference>
<dbReference type="PROSITE" id="PS00041">
    <property type="entry name" value="HTH_ARAC_FAMILY_1"/>
    <property type="match status" value="1"/>
</dbReference>
<dbReference type="EMBL" id="AP035888">
    <property type="protein sequence ID" value="BFP68637.1"/>
    <property type="molecule type" value="Genomic_DNA"/>
</dbReference>
<organism evidence="5">
    <name type="scientific">Tenacibaculum sp. Pbs-1</name>
    <dbReference type="NCBI Taxonomy" id="3238748"/>
    <lineage>
        <taxon>Bacteria</taxon>
        <taxon>Pseudomonadati</taxon>
        <taxon>Bacteroidota</taxon>
        <taxon>Flavobacteriia</taxon>
        <taxon>Flavobacteriales</taxon>
        <taxon>Flavobacteriaceae</taxon>
        <taxon>Tenacibaculum</taxon>
    </lineage>
</organism>
<dbReference type="Pfam" id="PF12833">
    <property type="entry name" value="HTH_18"/>
    <property type="match status" value="1"/>
</dbReference>
<dbReference type="InterPro" id="IPR010499">
    <property type="entry name" value="AraC_E-bd"/>
</dbReference>
<dbReference type="PANTHER" id="PTHR40055:SF1">
    <property type="entry name" value="TRANSCRIPTIONAL REGULATOR YGIV-RELATED"/>
    <property type="match status" value="1"/>
</dbReference>
<evidence type="ECO:0000256" key="3">
    <source>
        <dbReference type="ARBA" id="ARBA00023163"/>
    </source>
</evidence>